<name>A0A7Z0QG49_9BRAD</name>
<dbReference type="AlphaFoldDB" id="A0A7Z0QG49"/>
<evidence type="ECO:0000313" key="1">
    <source>
        <dbReference type="EMBL" id="NYY92727.1"/>
    </source>
</evidence>
<reference evidence="2 3" key="3">
    <citation type="journal article" date="2022" name="Int. J. Syst. Evol. Microbiol.">
        <title>Strains of Bradyrhizobium barranii sp. nov. associated with legumes native to Canada are symbionts of soybeans and belong to different subspecies (subsp. barranii subsp. nov. and subsp. apii subsp. nov.) and symbiovars (sv. glycinearum and sv. septentrionale).</title>
        <authorList>
            <person name="Bromfield E.S.P."/>
            <person name="Cloutier S."/>
            <person name="Wasai-Hara S."/>
            <person name="Minamisawa K."/>
        </authorList>
    </citation>
    <scope>NUCLEOTIDE SEQUENCE [LARGE SCALE GENOMIC DNA]</scope>
    <source>
        <strain evidence="2 3">323S2</strain>
    </source>
</reference>
<dbReference type="EMBL" id="CP088280">
    <property type="protein sequence ID" value="UGX91324.1"/>
    <property type="molecule type" value="Genomic_DNA"/>
</dbReference>
<dbReference type="RefSeq" id="WP_166350946.1">
    <property type="nucleotide sequence ID" value="NZ_CP088280.1"/>
</dbReference>
<gene>
    <name evidence="2" type="ORF">G6321_00036945</name>
    <name evidence="1" type="ORF">G6321_31355</name>
</gene>
<evidence type="ECO:0000313" key="2">
    <source>
        <dbReference type="EMBL" id="UGX91324.1"/>
    </source>
</evidence>
<sequence>MSFRNQGFPARRSPKAAVVAKVGAAVVVLADLPVAARAVQLLPRPVQEAPP</sequence>
<reference evidence="2 3" key="1">
    <citation type="journal article" date="2017" name="Syst. Appl. Microbiol.">
        <title>Soybeans inoculated with root zone soils of Canadian native legumes harbour diverse and novel Bradyrhizobium spp. that possess agricultural potential.</title>
        <authorList>
            <person name="Bromfield E.S.P."/>
            <person name="Cloutier S."/>
            <person name="Tambong J.T."/>
            <person name="Tran Thi T.V."/>
        </authorList>
    </citation>
    <scope>NUCLEOTIDE SEQUENCE [LARGE SCALE GENOMIC DNA]</scope>
    <source>
        <strain evidence="2 3">323S2</strain>
    </source>
</reference>
<organism evidence="1">
    <name type="scientific">Bradyrhizobium barranii subsp. barranii</name>
    <dbReference type="NCBI Taxonomy" id="2823807"/>
    <lineage>
        <taxon>Bacteria</taxon>
        <taxon>Pseudomonadati</taxon>
        <taxon>Pseudomonadota</taxon>
        <taxon>Alphaproteobacteria</taxon>
        <taxon>Hyphomicrobiales</taxon>
        <taxon>Nitrobacteraceae</taxon>
        <taxon>Bradyrhizobium</taxon>
        <taxon>Bradyrhizobium barranii</taxon>
    </lineage>
</organism>
<accession>A0A7Z0QG49</accession>
<reference evidence="1" key="2">
    <citation type="submission" date="2020-06" db="EMBL/GenBank/DDBJ databases">
        <title>Whole Genome Sequence of Bradyrhizobium sp. Strain 323S2.</title>
        <authorList>
            <person name="Bromfield E.S.P."/>
        </authorList>
    </citation>
    <scope>NUCLEOTIDE SEQUENCE [LARGE SCALE GENOMIC DNA]</scope>
    <source>
        <strain evidence="1">323S2</strain>
    </source>
</reference>
<proteinExistence type="predicted"/>
<protein>
    <submittedName>
        <fullName evidence="1">Uncharacterized protein</fullName>
    </submittedName>
</protein>
<evidence type="ECO:0000313" key="3">
    <source>
        <dbReference type="Proteomes" id="UP000564836"/>
    </source>
</evidence>
<dbReference type="Proteomes" id="UP000564836">
    <property type="component" value="Chromosome"/>
</dbReference>
<dbReference type="EMBL" id="JACBFH010000001">
    <property type="protein sequence ID" value="NYY92727.1"/>
    <property type="molecule type" value="Genomic_DNA"/>
</dbReference>